<evidence type="ECO:0000256" key="1">
    <source>
        <dbReference type="SAM" id="Phobius"/>
    </source>
</evidence>
<dbReference type="Pfam" id="PF07125">
    <property type="entry name" value="DUF1378"/>
    <property type="match status" value="1"/>
</dbReference>
<name>A0A927E6L4_KLEPN</name>
<sequence>MTNVQMGLLYFSVVVSALYLVAGGYKSIRAYFQKNLMMLSQPKHRKPPRNNPSGPHIAALLYPASKRF</sequence>
<accession>A0A927E6L4</accession>
<evidence type="ECO:0000313" key="2">
    <source>
        <dbReference type="EMBL" id="MBD3743758.1"/>
    </source>
</evidence>
<protein>
    <submittedName>
        <fullName evidence="2">DUF1378 family protein</fullName>
    </submittedName>
</protein>
<keyword evidence="1" id="KW-0812">Transmembrane</keyword>
<dbReference type="Proteomes" id="UP000623974">
    <property type="component" value="Unassembled WGS sequence"/>
</dbReference>
<keyword evidence="1" id="KW-0472">Membrane</keyword>
<dbReference type="EMBL" id="JACXSX010000001">
    <property type="protein sequence ID" value="MBD3743758.1"/>
    <property type="molecule type" value="Genomic_DNA"/>
</dbReference>
<evidence type="ECO:0000313" key="3">
    <source>
        <dbReference type="Proteomes" id="UP000623974"/>
    </source>
</evidence>
<keyword evidence="1" id="KW-1133">Transmembrane helix</keyword>
<organism evidence="2 3">
    <name type="scientific">Klebsiella pneumoniae</name>
    <dbReference type="NCBI Taxonomy" id="573"/>
    <lineage>
        <taxon>Bacteria</taxon>
        <taxon>Pseudomonadati</taxon>
        <taxon>Pseudomonadota</taxon>
        <taxon>Gammaproteobacteria</taxon>
        <taxon>Enterobacterales</taxon>
        <taxon>Enterobacteriaceae</taxon>
        <taxon>Klebsiella/Raoultella group</taxon>
        <taxon>Klebsiella</taxon>
        <taxon>Klebsiella pneumoniae complex</taxon>
    </lineage>
</organism>
<dbReference type="InterPro" id="IPR009808">
    <property type="entry name" value="DUF1378"/>
</dbReference>
<gene>
    <name evidence="2" type="ORF">IE980_09145</name>
</gene>
<dbReference type="AlphaFoldDB" id="A0A927E6L4"/>
<comment type="caution">
    <text evidence="2">The sequence shown here is derived from an EMBL/GenBank/DDBJ whole genome shotgun (WGS) entry which is preliminary data.</text>
</comment>
<reference evidence="2" key="1">
    <citation type="submission" date="2020-07" db="EMBL/GenBank/DDBJ databases">
        <title>Clinical and genomic characterization of carbapenemase-producing Enterobacterales causing secondary infections during the COVID-19 crisis at a New York City hospital.</title>
        <authorList>
            <person name="Gomez-Simmonds A."/>
            <person name="Annavajhala M.K."/>
            <person name="Uhlemann A.-C."/>
        </authorList>
    </citation>
    <scope>NUCLEOTIDE SEQUENCE</scope>
    <source>
        <strain evidence="2">KP1828</strain>
    </source>
</reference>
<feature type="transmembrane region" description="Helical" evidence="1">
    <location>
        <begin position="6"/>
        <end position="28"/>
    </location>
</feature>
<proteinExistence type="predicted"/>